<dbReference type="KEGG" id="cjj:CJJ81176_pTet0003"/>
<organism evidence="1">
    <name type="scientific">Campylobacter jejuni subsp. jejuni serotype O:23/36 (strain 81-176)</name>
    <dbReference type="NCBI Taxonomy" id="354242"/>
    <lineage>
        <taxon>Bacteria</taxon>
        <taxon>Pseudomonadati</taxon>
        <taxon>Campylobacterota</taxon>
        <taxon>Epsilonproteobacteria</taxon>
        <taxon>Campylobacterales</taxon>
        <taxon>Campylobacteraceae</taxon>
        <taxon>Campylobacter</taxon>
    </lineage>
</organism>
<dbReference type="EMBL" id="AY394561">
    <property type="protein sequence ID" value="AAR29541.1"/>
    <property type="molecule type" value="Genomic_DNA"/>
</dbReference>
<protein>
    <submittedName>
        <fullName evidence="1">Cpp7</fullName>
    </submittedName>
</protein>
<dbReference type="AlphaFoldDB" id="Q69BC9"/>
<keyword evidence="1" id="KW-0614">Plasmid</keyword>
<evidence type="ECO:0000313" key="3">
    <source>
        <dbReference type="Proteomes" id="UP000000646"/>
    </source>
</evidence>
<geneLocation type="plasmid" evidence="1 3">
    <name>pTet</name>
</geneLocation>
<dbReference type="Proteomes" id="UP000000646">
    <property type="component" value="Plasmid pTet"/>
</dbReference>
<reference evidence="2" key="3">
    <citation type="submission" date="2007-01" db="EMBL/GenBank/DDBJ databases">
        <authorList>
            <person name="Fouts D."/>
            <person name="Nelson K."/>
        </authorList>
    </citation>
    <scope>NUCLEOTIDE SEQUENCE</scope>
    <source>
        <strain evidence="2">81-176</strain>
        <plasmid evidence="2">pTet</plasmid>
    </source>
</reference>
<evidence type="ECO:0000313" key="1">
    <source>
        <dbReference type="EMBL" id="AAR29541.1"/>
    </source>
</evidence>
<accession>Q69BC9</accession>
<reference evidence="3" key="2">
    <citation type="submission" date="2007-01" db="EMBL/GenBank/DDBJ databases">
        <authorList>
            <person name="Fouts D.E."/>
            <person name="Nelson K.E."/>
        </authorList>
    </citation>
    <scope>NUCLEOTIDE SEQUENCE [LARGE SCALE GENOMIC DNA]</scope>
    <source>
        <strain evidence="3">81-176</strain>
        <plasmid evidence="3">Plasmid pTet</plasmid>
    </source>
</reference>
<evidence type="ECO:0000313" key="2">
    <source>
        <dbReference type="EMBL" id="EAQ71818.1"/>
    </source>
</evidence>
<sequence length="126" mass="15419">MLSFSRMKNLFSNVLIAREKIERFFMRSSLEKVIKNYNENFSNKRDNDFAQGLIKYLYENAIIGENDKFFLEKNFQYIRIINEKEKRLINVYFCEKPIIDFFQNAEYEKELQYYGINEKDFIKTDI</sequence>
<accession>A0A0H3P975</accession>
<gene>
    <name evidence="2" type="ordered locus">CJJ81176_pTet0003</name>
</gene>
<reference evidence="1" key="1">
    <citation type="journal article" date="2004" name="Microbiology">
        <title>Nucleotide sequences and comparison of two large conjugative plasmids from different Campylobacter species.</title>
        <authorList>
            <person name="Batchelor R.A."/>
            <person name="Pearson B.M."/>
            <person name="Friis L.M."/>
            <person name="Guerry P."/>
            <person name="Wells J.M."/>
        </authorList>
    </citation>
    <scope>NUCLEOTIDE SEQUENCE</scope>
    <source>
        <strain evidence="1">81-176</strain>
        <plasmid evidence="1">pTet</plasmid>
    </source>
</reference>
<dbReference type="EMBL" id="CP000549">
    <property type="protein sequence ID" value="EAQ71818.1"/>
    <property type="molecule type" value="Genomic_DNA"/>
</dbReference>
<dbReference type="HOGENOM" id="CLU_2286276_0_0_7"/>
<proteinExistence type="predicted"/>
<name>Q69BC9_CAMJJ</name>